<dbReference type="Proteomes" id="UP000252254">
    <property type="component" value="Unassembled WGS sequence"/>
</dbReference>
<sequence>MIASKYKIIYKKSCTSSVSALDYYTCSIRGYIVLLASKGARKQNILLLTATKIITSAYYDGDIIRASDSRFHVM</sequence>
<dbReference type="EMBL" id="QNRI01000013">
    <property type="protein sequence ID" value="RBO93183.1"/>
    <property type="molecule type" value="Genomic_DNA"/>
</dbReference>
<gene>
    <name evidence="1" type="ORF">DES48_11349</name>
</gene>
<dbReference type="AlphaFoldDB" id="A0A366DSX1"/>
<reference evidence="1 2" key="1">
    <citation type="submission" date="2018-06" db="EMBL/GenBank/DDBJ databases">
        <title>Genomic Encyclopedia of Type Strains, Phase IV (KMG-IV): sequencing the most valuable type-strain genomes for metagenomic binning, comparative biology and taxonomic classification.</title>
        <authorList>
            <person name="Goeker M."/>
        </authorList>
    </citation>
    <scope>NUCLEOTIDE SEQUENCE [LARGE SCALE GENOMIC DNA]</scope>
    <source>
        <strain evidence="1 2">DSM 15140</strain>
    </source>
</reference>
<protein>
    <submittedName>
        <fullName evidence="1">Uncharacterized protein</fullName>
    </submittedName>
</protein>
<accession>A0A366DSX1</accession>
<keyword evidence="2" id="KW-1185">Reference proteome</keyword>
<organism evidence="1 2">
    <name type="scientific">Paraliobacillus ryukyuensis</name>
    <dbReference type="NCBI Taxonomy" id="200904"/>
    <lineage>
        <taxon>Bacteria</taxon>
        <taxon>Bacillati</taxon>
        <taxon>Bacillota</taxon>
        <taxon>Bacilli</taxon>
        <taxon>Bacillales</taxon>
        <taxon>Bacillaceae</taxon>
        <taxon>Paraliobacillus</taxon>
    </lineage>
</organism>
<evidence type="ECO:0000313" key="2">
    <source>
        <dbReference type="Proteomes" id="UP000252254"/>
    </source>
</evidence>
<name>A0A366DSX1_9BACI</name>
<comment type="caution">
    <text evidence="1">The sequence shown here is derived from an EMBL/GenBank/DDBJ whole genome shotgun (WGS) entry which is preliminary data.</text>
</comment>
<evidence type="ECO:0000313" key="1">
    <source>
        <dbReference type="EMBL" id="RBO93183.1"/>
    </source>
</evidence>
<proteinExistence type="predicted"/>